<gene>
    <name evidence="1" type="ORF">TA05830</name>
</gene>
<proteinExistence type="predicted"/>
<dbReference type="GeneID" id="3864269"/>
<dbReference type="OMA" id="NMPFLEL"/>
<dbReference type="EMBL" id="CR940347">
    <property type="protein sequence ID" value="CAI73281.1"/>
    <property type="molecule type" value="Genomic_DNA"/>
</dbReference>
<dbReference type="InParanoid" id="Q4UI08"/>
<keyword evidence="2" id="KW-1185">Reference proteome</keyword>
<dbReference type="VEuPathDB" id="PiroplasmaDB:TA05830"/>
<dbReference type="KEGG" id="tan:TA05830"/>
<organism evidence="1 2">
    <name type="scientific">Theileria annulata</name>
    <dbReference type="NCBI Taxonomy" id="5874"/>
    <lineage>
        <taxon>Eukaryota</taxon>
        <taxon>Sar</taxon>
        <taxon>Alveolata</taxon>
        <taxon>Apicomplexa</taxon>
        <taxon>Aconoidasida</taxon>
        <taxon>Piroplasmida</taxon>
        <taxon>Theileriidae</taxon>
        <taxon>Theileria</taxon>
    </lineage>
</organism>
<dbReference type="RefSeq" id="XP_953958.1">
    <property type="nucleotide sequence ID" value="XM_948865.1"/>
</dbReference>
<dbReference type="AlphaFoldDB" id="Q4UI08"/>
<reference evidence="1 2" key="1">
    <citation type="journal article" date="2005" name="Science">
        <title>Genome of the host-cell transforming parasite Theileria annulata compared with T. parva.</title>
        <authorList>
            <person name="Pain A."/>
            <person name="Renauld H."/>
            <person name="Berriman M."/>
            <person name="Murphy L."/>
            <person name="Yeats C.A."/>
            <person name="Weir W."/>
            <person name="Kerhornou A."/>
            <person name="Aslett M."/>
            <person name="Bishop R."/>
            <person name="Bouchier C."/>
            <person name="Cochet M."/>
            <person name="Coulson R.M.R."/>
            <person name="Cronin A."/>
            <person name="de Villiers E.P."/>
            <person name="Fraser A."/>
            <person name="Fosker N."/>
            <person name="Gardner M."/>
            <person name="Goble A."/>
            <person name="Griffiths-Jones S."/>
            <person name="Harris D.E."/>
            <person name="Katzer F."/>
            <person name="Larke N."/>
            <person name="Lord A."/>
            <person name="Maser P."/>
            <person name="McKellar S."/>
            <person name="Mooney P."/>
            <person name="Morton F."/>
            <person name="Nene V."/>
            <person name="O'Neil S."/>
            <person name="Price C."/>
            <person name="Quail M.A."/>
            <person name="Rabbinowitsch E."/>
            <person name="Rawlings N.D."/>
            <person name="Rutter S."/>
            <person name="Saunders D."/>
            <person name="Seeger K."/>
            <person name="Shah T."/>
            <person name="Squares R."/>
            <person name="Squares S."/>
            <person name="Tivey A."/>
            <person name="Walker A.R."/>
            <person name="Woodward J."/>
            <person name="Dobbelaere D.A.E."/>
            <person name="Langsley G."/>
            <person name="Rajandream M.A."/>
            <person name="McKeever D."/>
            <person name="Shiels B."/>
            <person name="Tait A."/>
            <person name="Barrell B.G."/>
            <person name="Hall N."/>
        </authorList>
    </citation>
    <scope>NUCLEOTIDE SEQUENCE [LARGE SCALE GENOMIC DNA]</scope>
    <source>
        <strain evidence="2">Ankara</strain>
    </source>
</reference>
<dbReference type="eggNOG" id="ENOG502QX6X">
    <property type="taxonomic scope" value="Eukaryota"/>
</dbReference>
<dbReference type="OrthoDB" id="10409230at2759"/>
<sequence length="150" mass="17530">MDFPSNSFSLSHRNFSDSNNSQEYFIRNQNFIRNNLSDSFLSRNKSPFSIHHKTFNTDPVDSLNFGRMVPTRTDGFRSMHGLIEMNNLMHDFLNKSLNMNGCLSMEEELSLIENINNQQKALMNVSENLSFLELLDETNNSFKEKMKIYK</sequence>
<accession>Q4UI08</accession>
<evidence type="ECO:0000313" key="2">
    <source>
        <dbReference type="Proteomes" id="UP000001950"/>
    </source>
</evidence>
<evidence type="ECO:0000313" key="1">
    <source>
        <dbReference type="EMBL" id="CAI73281.1"/>
    </source>
</evidence>
<dbReference type="Proteomes" id="UP000001950">
    <property type="component" value="Chromosome 1"/>
</dbReference>
<protein>
    <submittedName>
        <fullName evidence="1">Uncharacterized protein</fullName>
    </submittedName>
</protein>
<name>Q4UI08_THEAN</name>